<feature type="signal peptide" evidence="1">
    <location>
        <begin position="1"/>
        <end position="22"/>
    </location>
</feature>
<proteinExistence type="predicted"/>
<organism evidence="3 4">
    <name type="scientific">Nocardioides dubius</name>
    <dbReference type="NCBI Taxonomy" id="317019"/>
    <lineage>
        <taxon>Bacteria</taxon>
        <taxon>Bacillati</taxon>
        <taxon>Actinomycetota</taxon>
        <taxon>Actinomycetes</taxon>
        <taxon>Propionibacteriales</taxon>
        <taxon>Nocardioidaceae</taxon>
        <taxon>Nocardioides</taxon>
    </lineage>
</organism>
<dbReference type="InterPro" id="IPR039424">
    <property type="entry name" value="SBP_5"/>
</dbReference>
<dbReference type="Gene3D" id="3.40.190.10">
    <property type="entry name" value="Periplasmic binding protein-like II"/>
    <property type="match status" value="1"/>
</dbReference>
<evidence type="ECO:0000313" key="4">
    <source>
        <dbReference type="Proteomes" id="UP001501581"/>
    </source>
</evidence>
<dbReference type="CDD" id="cd08506">
    <property type="entry name" value="PBP2_clavulanate_OppA2"/>
    <property type="match status" value="1"/>
</dbReference>
<dbReference type="Proteomes" id="UP001501581">
    <property type="component" value="Unassembled WGS sequence"/>
</dbReference>
<evidence type="ECO:0000256" key="1">
    <source>
        <dbReference type="SAM" id="SignalP"/>
    </source>
</evidence>
<dbReference type="InterPro" id="IPR000914">
    <property type="entry name" value="SBP_5_dom"/>
</dbReference>
<comment type="caution">
    <text evidence="3">The sequence shown here is derived from an EMBL/GenBank/DDBJ whole genome shotgun (WGS) entry which is preliminary data.</text>
</comment>
<dbReference type="Pfam" id="PF00496">
    <property type="entry name" value="SBP_bac_5"/>
    <property type="match status" value="1"/>
</dbReference>
<dbReference type="InterPro" id="IPR030678">
    <property type="entry name" value="Peptide/Ni-bd"/>
</dbReference>
<accession>A0ABP4E820</accession>
<gene>
    <name evidence="3" type="ORF">GCM10009668_05940</name>
</gene>
<reference evidence="4" key="1">
    <citation type="journal article" date="2019" name="Int. J. Syst. Evol. Microbiol.">
        <title>The Global Catalogue of Microorganisms (GCM) 10K type strain sequencing project: providing services to taxonomists for standard genome sequencing and annotation.</title>
        <authorList>
            <consortium name="The Broad Institute Genomics Platform"/>
            <consortium name="The Broad Institute Genome Sequencing Center for Infectious Disease"/>
            <person name="Wu L."/>
            <person name="Ma J."/>
        </authorList>
    </citation>
    <scope>NUCLEOTIDE SEQUENCE [LARGE SCALE GENOMIC DNA]</scope>
    <source>
        <strain evidence="4">JCM 13008</strain>
    </source>
</reference>
<dbReference type="PANTHER" id="PTHR30290">
    <property type="entry name" value="PERIPLASMIC BINDING COMPONENT OF ABC TRANSPORTER"/>
    <property type="match status" value="1"/>
</dbReference>
<dbReference type="RefSeq" id="WP_343991196.1">
    <property type="nucleotide sequence ID" value="NZ_BAAALG010000002.1"/>
</dbReference>
<protein>
    <submittedName>
        <fullName evidence="3">ABC transporter substrate-binding protein</fullName>
    </submittedName>
</protein>
<feature type="chain" id="PRO_5047359302" evidence="1">
    <location>
        <begin position="23"/>
        <end position="588"/>
    </location>
</feature>
<dbReference type="PANTHER" id="PTHR30290:SF83">
    <property type="entry name" value="ABC TRANSPORTER SUBSTRATE-BINDING PROTEIN"/>
    <property type="match status" value="1"/>
</dbReference>
<keyword evidence="1" id="KW-0732">Signal</keyword>
<feature type="domain" description="Solute-binding protein family 5" evidence="2">
    <location>
        <begin position="97"/>
        <end position="498"/>
    </location>
</feature>
<dbReference type="Gene3D" id="3.10.105.10">
    <property type="entry name" value="Dipeptide-binding Protein, Domain 3"/>
    <property type="match status" value="1"/>
</dbReference>
<dbReference type="SUPFAM" id="SSF53850">
    <property type="entry name" value="Periplasmic binding protein-like II"/>
    <property type="match status" value="1"/>
</dbReference>
<keyword evidence="4" id="KW-1185">Reference proteome</keyword>
<sequence length="588" mass="63455">MGKKLKRVVAASAATALGLALAACGGDSNDGDGGSGNNNAEPGQAGGELNYLQHFLFEAADPQRIYYGVQLANWRRTVYRGLTAFPMSEDPKVSNTPVADLATDTGTMTDGGKTWAFTLKDGVKWEDGSDITCEDVQYGASRPFANDVITGGPNYTLSYIDVPQKADGTSTYPGPYKATPEQQKQFEDAVSCDGKTITFRFNKPWVDFNAAIAGLMMVDPYKKSADKGDKSKWNVLSNGPYKFVGGKFDQAKGGTLVRNENYDPATDDPEQLRLALPDQINWKVNDSDTAGETFNDQLIEDSPDVQNAITTARLAPQQLLKVQSGEPKERYTNVVSPYTDYLVVNAKTVTDPKVRRAIGLSADINGFIKALGGELVSEPADSIINPGVTGYKPNPAWADRNLDGDIEAAKALLQEAGVNGKVKLKVAYQKSPTYDKAFSVLQESWNKAGFDVTLDGQGATYYDVLASPDKDIDIAWAGWGADWPSVMTVLPPLFDSRPNISATSCNNDYGCYESDAFNKLIDEAANAASVEEQIAKLQEADALLGEDVGYIPLDNQKFNWMHGSKVTGFTTTAASSSYPELGLIGVKQ</sequence>
<evidence type="ECO:0000259" key="2">
    <source>
        <dbReference type="Pfam" id="PF00496"/>
    </source>
</evidence>
<dbReference type="EMBL" id="BAAALG010000002">
    <property type="protein sequence ID" value="GAA1093385.1"/>
    <property type="molecule type" value="Genomic_DNA"/>
</dbReference>
<dbReference type="PROSITE" id="PS51257">
    <property type="entry name" value="PROKAR_LIPOPROTEIN"/>
    <property type="match status" value="1"/>
</dbReference>
<evidence type="ECO:0000313" key="3">
    <source>
        <dbReference type="EMBL" id="GAA1093385.1"/>
    </source>
</evidence>
<dbReference type="PIRSF" id="PIRSF002741">
    <property type="entry name" value="MppA"/>
    <property type="match status" value="1"/>
</dbReference>
<name>A0ABP4E820_9ACTN</name>